<dbReference type="KEGG" id="hch:HCH_05522"/>
<reference evidence="1 2" key="1">
    <citation type="journal article" date="2005" name="Nucleic Acids Res.">
        <title>Genomic blueprint of Hahella chejuensis, a marine microbe producing an algicidal agent.</title>
        <authorList>
            <person name="Jeong H."/>
            <person name="Yim J.H."/>
            <person name="Lee C."/>
            <person name="Choi S.-H."/>
            <person name="Park Y.K."/>
            <person name="Yoon S.H."/>
            <person name="Hur C.-G."/>
            <person name="Kang H.-Y."/>
            <person name="Kim D."/>
            <person name="Lee H.H."/>
            <person name="Park K.H."/>
            <person name="Park S.-H."/>
            <person name="Park H.-S."/>
            <person name="Lee H.K."/>
            <person name="Oh T.K."/>
            <person name="Kim J.F."/>
        </authorList>
    </citation>
    <scope>NUCLEOTIDE SEQUENCE [LARGE SCALE GENOMIC DNA]</scope>
    <source>
        <strain evidence="1 2">KCTC 2396</strain>
    </source>
</reference>
<dbReference type="InterPro" id="IPR012685">
    <property type="entry name" value="CHP02304_F390_synth-rel"/>
</dbReference>
<dbReference type="HOGENOM" id="CLU_051010_0_0_6"/>
<dbReference type="eggNOG" id="COG1541">
    <property type="taxonomic scope" value="Bacteria"/>
</dbReference>
<dbReference type="RefSeq" id="WP_011399247.1">
    <property type="nucleotide sequence ID" value="NC_007645.1"/>
</dbReference>
<dbReference type="STRING" id="349521.HCH_05522"/>
<proteinExistence type="predicted"/>
<organism evidence="1 2">
    <name type="scientific">Hahella chejuensis (strain KCTC 2396)</name>
    <dbReference type="NCBI Taxonomy" id="349521"/>
    <lineage>
        <taxon>Bacteria</taxon>
        <taxon>Pseudomonadati</taxon>
        <taxon>Pseudomonadota</taxon>
        <taxon>Gammaproteobacteria</taxon>
        <taxon>Oceanospirillales</taxon>
        <taxon>Hahellaceae</taxon>
        <taxon>Hahella</taxon>
    </lineage>
</organism>
<gene>
    <name evidence="1" type="ordered locus">HCH_05522</name>
</gene>
<dbReference type="InterPro" id="IPR042099">
    <property type="entry name" value="ANL_N_sf"/>
</dbReference>
<dbReference type="NCBIfam" id="TIGR02304">
    <property type="entry name" value="aden_form_hyp"/>
    <property type="match status" value="1"/>
</dbReference>
<dbReference type="EMBL" id="CP000155">
    <property type="protein sequence ID" value="ABC32184.1"/>
    <property type="molecule type" value="Genomic_DNA"/>
</dbReference>
<evidence type="ECO:0000313" key="1">
    <source>
        <dbReference type="EMBL" id="ABC32184.1"/>
    </source>
</evidence>
<dbReference type="OrthoDB" id="580775at2"/>
<dbReference type="Proteomes" id="UP000000238">
    <property type="component" value="Chromosome"/>
</dbReference>
<dbReference type="PANTHER" id="PTHR36932">
    <property type="entry name" value="CAPSULAR POLYSACCHARIDE BIOSYNTHESIS PROTEIN"/>
    <property type="match status" value="1"/>
</dbReference>
<evidence type="ECO:0000313" key="2">
    <source>
        <dbReference type="Proteomes" id="UP000000238"/>
    </source>
</evidence>
<dbReference type="Gene3D" id="3.40.50.12780">
    <property type="entry name" value="N-terminal domain of ligase-like"/>
    <property type="match status" value="1"/>
</dbReference>
<dbReference type="SUPFAM" id="SSF56801">
    <property type="entry name" value="Acetyl-CoA synthetase-like"/>
    <property type="match status" value="1"/>
</dbReference>
<dbReference type="InterPro" id="IPR053158">
    <property type="entry name" value="CapK_Type1_Caps_Biosynth"/>
</dbReference>
<dbReference type="PANTHER" id="PTHR36932:SF1">
    <property type="entry name" value="CAPSULAR POLYSACCHARIDE BIOSYNTHESIS PROTEIN"/>
    <property type="match status" value="1"/>
</dbReference>
<dbReference type="AlphaFoldDB" id="Q2SAZ0"/>
<name>Q2SAZ0_HAHCH</name>
<keyword evidence="2" id="KW-1185">Reference proteome</keyword>
<protein>
    <submittedName>
        <fullName evidence="1">Coenzyme F390 synthetase</fullName>
    </submittedName>
</protein>
<sequence length="416" mass="47612">MEKLIILRHFIASRYRRFQSREQLESWQSRRLRRHLDWVCRHAPFYQGYLGKPLQDFPIMSKGLMMDNFDQLNTRSLQRDHLFDIALEAEQSRDFSRSQLGDVTVGLSSGTSGRRGLFLASRAERLEWAGVIFAKLLPSLLGRHRIALLLRADSPLYQTVGRGRIQFHYADLTQPQEQWLAALEAFRPTLLVGSAQALQLCAQYGDRLQPELIISGAEVLTPSDRGLLQQRFACPIKEIYQCTEGFLACTQQDGVLRWNEDFVHIEPRWLNPEKTHFSPIITDFRRRTQPIIRYLLDDVIEAGDEPGVFRAIRSIGGRTGDVLQLPGATSTVTVLPDLLYRAAALASPEPLDYRISQIEAARLRIESDRRHGEIEHAIRAALAKLGVIEALSFEHSPRPQWTPSQKQRRVVNLWSS</sequence>
<accession>Q2SAZ0</accession>